<proteinExistence type="predicted"/>
<reference evidence="1 2" key="1">
    <citation type="submission" date="2017-09" db="EMBL/GenBank/DDBJ databases">
        <authorList>
            <person name="Ehlers B."/>
            <person name="Leendertz F.H."/>
        </authorList>
    </citation>
    <scope>NUCLEOTIDE SEQUENCE [LARGE SCALE GENOMIC DNA]</scope>
    <source>
        <strain evidence="1 2">DSM 16848</strain>
    </source>
</reference>
<dbReference type="EMBL" id="OCNF01000012">
    <property type="protein sequence ID" value="SOD68996.1"/>
    <property type="molecule type" value="Genomic_DNA"/>
</dbReference>
<sequence>MIDEKMSQIPLFLLLLLAMPTWAHTVCLYDEHSRRTDRIEYESRFTADRAAPNEYHVQMKDVQTGKILLPLSANYTESFWFFNSHPEKACFSHRTWLRNNRTNKIEAFDAKGNYLGYEPMTTGDGYLIDESDDGFLPIRNGNKFGFADVKTGQLRIYPQYFAVNPFENGRAKVSYSGVVKSHSNTDWIPVYLSDQWFYIDQQGNRLPESAPQDDLNQPHLYSQYDMVGEGWRQRLLWGDWGKHIRHFWAEK</sequence>
<evidence type="ECO:0000313" key="1">
    <source>
        <dbReference type="EMBL" id="SOD68996.1"/>
    </source>
</evidence>
<evidence type="ECO:0008006" key="3">
    <source>
        <dbReference type="Google" id="ProtNLM"/>
    </source>
</evidence>
<evidence type="ECO:0000313" key="2">
    <source>
        <dbReference type="Proteomes" id="UP000219669"/>
    </source>
</evidence>
<dbReference type="Proteomes" id="UP000219669">
    <property type="component" value="Unassembled WGS sequence"/>
</dbReference>
<protein>
    <recommendedName>
        <fullName evidence="3">WG containing repeat-containing protein</fullName>
    </recommendedName>
</protein>
<name>A0A286EDL5_9NEIS</name>
<organism evidence="1 2">
    <name type="scientific">Alysiella filiformis DSM 16848</name>
    <dbReference type="NCBI Taxonomy" id="1120981"/>
    <lineage>
        <taxon>Bacteria</taxon>
        <taxon>Pseudomonadati</taxon>
        <taxon>Pseudomonadota</taxon>
        <taxon>Betaproteobacteria</taxon>
        <taxon>Neisseriales</taxon>
        <taxon>Neisseriaceae</taxon>
        <taxon>Alysiella</taxon>
    </lineage>
</organism>
<gene>
    <name evidence="1" type="ORF">SAMN02746062_01474</name>
</gene>
<dbReference type="AlphaFoldDB" id="A0A286EDL5"/>
<keyword evidence="2" id="KW-1185">Reference proteome</keyword>
<accession>A0A286EDL5</accession>